<accession>E4ZY03</accession>
<name>E4ZY03_LEPMJ</name>
<keyword evidence="3" id="KW-1185">Reference proteome</keyword>
<dbReference type="AlphaFoldDB" id="E4ZY03"/>
<evidence type="ECO:0000313" key="3">
    <source>
        <dbReference type="Proteomes" id="UP000002668"/>
    </source>
</evidence>
<dbReference type="InParanoid" id="E4ZY03"/>
<feature type="region of interest" description="Disordered" evidence="1">
    <location>
        <begin position="696"/>
        <end position="750"/>
    </location>
</feature>
<dbReference type="HOGENOM" id="CLU_370908_0_0_1"/>
<dbReference type="eggNOG" id="ENOG502RR9U">
    <property type="taxonomic scope" value="Eukaryota"/>
</dbReference>
<dbReference type="EMBL" id="FP929128">
    <property type="protein sequence ID" value="CBX96248.1"/>
    <property type="molecule type" value="Genomic_DNA"/>
</dbReference>
<feature type="compositionally biased region" description="Basic residues" evidence="1">
    <location>
        <begin position="346"/>
        <end position="367"/>
    </location>
</feature>
<dbReference type="OrthoDB" id="3692694at2759"/>
<evidence type="ECO:0000256" key="1">
    <source>
        <dbReference type="SAM" id="MobiDB-lite"/>
    </source>
</evidence>
<proteinExistence type="predicted"/>
<feature type="region of interest" description="Disordered" evidence="1">
    <location>
        <begin position="342"/>
        <end position="370"/>
    </location>
</feature>
<protein>
    <submittedName>
        <fullName evidence="2">Predicted protein</fullName>
    </submittedName>
</protein>
<dbReference type="VEuPathDB" id="FungiDB:LEMA_P111670.1"/>
<reference evidence="3" key="1">
    <citation type="journal article" date="2011" name="Nat. Commun.">
        <title>Effector diversification within compartments of the Leptosphaeria maculans genome affected by Repeat-Induced Point mutations.</title>
        <authorList>
            <person name="Rouxel T."/>
            <person name="Grandaubert J."/>
            <person name="Hane J.K."/>
            <person name="Hoede C."/>
            <person name="van de Wouw A.P."/>
            <person name="Couloux A."/>
            <person name="Dominguez V."/>
            <person name="Anthouard V."/>
            <person name="Bally P."/>
            <person name="Bourras S."/>
            <person name="Cozijnsen A.J."/>
            <person name="Ciuffetti L.M."/>
            <person name="Degrave A."/>
            <person name="Dilmaghani A."/>
            <person name="Duret L."/>
            <person name="Fudal I."/>
            <person name="Goodwin S.B."/>
            <person name="Gout L."/>
            <person name="Glaser N."/>
            <person name="Linglin J."/>
            <person name="Kema G.H.J."/>
            <person name="Lapalu N."/>
            <person name="Lawrence C.B."/>
            <person name="May K."/>
            <person name="Meyer M."/>
            <person name="Ollivier B."/>
            <person name="Poulain J."/>
            <person name="Schoch C.L."/>
            <person name="Simon A."/>
            <person name="Spatafora J.W."/>
            <person name="Stachowiak A."/>
            <person name="Turgeon B.G."/>
            <person name="Tyler B.M."/>
            <person name="Vincent D."/>
            <person name="Weissenbach J."/>
            <person name="Amselem J."/>
            <person name="Quesneville H."/>
            <person name="Oliver R.P."/>
            <person name="Wincker P."/>
            <person name="Balesdent M.-H."/>
            <person name="Howlett B.J."/>
        </authorList>
    </citation>
    <scope>NUCLEOTIDE SEQUENCE [LARGE SCALE GENOMIC DNA]</scope>
    <source>
        <strain evidence="3">JN3 / isolate v23.1.3 / race Av1-4-5-6-7-8</strain>
    </source>
</reference>
<evidence type="ECO:0000313" key="2">
    <source>
        <dbReference type="EMBL" id="CBX96248.1"/>
    </source>
</evidence>
<sequence>MIPGSVPNHTFSINAGSLLNHMVSLPMRFSLSSHVRAFRHFERRLRSCLFFHVCVFLFHVRAFHFQCPRRSCLFPCACLLPLSVSTSFLPLSTSTAVYTLVAREAASHRGCPAQYKTPSTPTTSLAPHFWPTHTFALSHCNHTLYTQISPAPSRFISMARLAAPPTSSSSLAHCSPLKIPAIMLMPIKSVSSTSTPVCRKLSMLPRPVLHQAATKSQIVRKPTGHQLASLASSSSKIPVYSKQSMLPRPVLHQAAKKTQIARKSTGHQLASPASSISAVILPSPRPDRGLTRLPTLVWPLTKPIEAARSPVAAPVKSSASRIPRRPIVKIARRKVVALVKPPTTSYHKRGSKVSWKPKARVTAKKGPKVVEAPSKSKAAAFLKRGTGAARYAAAPVKPTAAPVPKRARAAPVNPTAAAPSTAPIVPSVSGPKSAMRQRDTVRPTKTVQFMEGPFNTRVYSMEDSVEQLCEVFDSPYDLPEWWPLTNAIFKCPITRGPKGTKGMFQHTGYGPMTLQPHFLQRYAAVQRAEQLQSQAGERLGQLEYGNTDFKIALQANGVIQYEDIGTVMNAVDFSPSAPASMGRIVVFGRFPGSFQDVAIPSEMVFTDNSKTKRGVLVDRAGKLTRKQEGFGKPRAATAVMDMVWQRGGVSNFANLVNTHPESIDTNHPCTLAIHACGVHMFQPPHTIVSYRTALGRQSSSIRTPRSVPSPRADSNDKPGIQYGSAPGQKRHVPRSVGSYRYRDQSQDRIG</sequence>
<feature type="compositionally biased region" description="Low complexity" evidence="1">
    <location>
        <begin position="413"/>
        <end position="429"/>
    </location>
</feature>
<feature type="region of interest" description="Disordered" evidence="1">
    <location>
        <begin position="413"/>
        <end position="441"/>
    </location>
</feature>
<gene>
    <name evidence="2" type="ORF">LEMA_P111670.1</name>
</gene>
<organism evidence="3">
    <name type="scientific">Leptosphaeria maculans (strain JN3 / isolate v23.1.3 / race Av1-4-5-6-7-8)</name>
    <name type="common">Blackleg fungus</name>
    <name type="synonym">Phoma lingam</name>
    <dbReference type="NCBI Taxonomy" id="985895"/>
    <lineage>
        <taxon>Eukaryota</taxon>
        <taxon>Fungi</taxon>
        <taxon>Dikarya</taxon>
        <taxon>Ascomycota</taxon>
        <taxon>Pezizomycotina</taxon>
        <taxon>Dothideomycetes</taxon>
        <taxon>Pleosporomycetidae</taxon>
        <taxon>Pleosporales</taxon>
        <taxon>Pleosporineae</taxon>
        <taxon>Leptosphaeriaceae</taxon>
        <taxon>Plenodomus</taxon>
        <taxon>Plenodomus lingam/Leptosphaeria maculans species complex</taxon>
    </lineage>
</organism>
<feature type="compositionally biased region" description="Basic and acidic residues" evidence="1">
    <location>
        <begin position="740"/>
        <end position="750"/>
    </location>
</feature>
<dbReference type="Proteomes" id="UP000002668">
    <property type="component" value="Genome"/>
</dbReference>